<evidence type="ECO:0000256" key="3">
    <source>
        <dbReference type="ARBA" id="ARBA00023242"/>
    </source>
</evidence>
<dbReference type="KEGG" id="mbr:MONBRDRAFT_11719"/>
<dbReference type="InParanoid" id="A9VA31"/>
<dbReference type="InterPro" id="IPR023333">
    <property type="entry name" value="Proteasome_suB-type"/>
</dbReference>
<dbReference type="STRING" id="81824.A9VA31"/>
<dbReference type="Pfam" id="PF00227">
    <property type="entry name" value="Proteasome"/>
    <property type="match status" value="1"/>
</dbReference>
<keyword evidence="6" id="KW-1185">Reference proteome</keyword>
<dbReference type="InterPro" id="IPR016050">
    <property type="entry name" value="Proteasome_bsu_CS"/>
</dbReference>
<name>A9VA31_MONBE</name>
<dbReference type="GO" id="GO:0005829">
    <property type="term" value="C:cytosol"/>
    <property type="evidence" value="ECO:0000318"/>
    <property type="project" value="GO_Central"/>
</dbReference>
<comment type="similarity">
    <text evidence="4">Belongs to the peptidase T1B family.</text>
</comment>
<keyword evidence="2 4" id="KW-0647">Proteasome</keyword>
<dbReference type="InterPro" id="IPR029055">
    <property type="entry name" value="Ntn_hydrolases_N"/>
</dbReference>
<dbReference type="InterPro" id="IPR016295">
    <property type="entry name" value="Proteasome_beta4"/>
</dbReference>
<dbReference type="RefSeq" id="XP_001749544.1">
    <property type="nucleotide sequence ID" value="XM_001749492.1"/>
</dbReference>
<dbReference type="SUPFAM" id="SSF56235">
    <property type="entry name" value="N-terminal nucleophile aminohydrolases (Ntn hydrolases)"/>
    <property type="match status" value="1"/>
</dbReference>
<reference evidence="5 6" key="1">
    <citation type="journal article" date="2008" name="Nature">
        <title>The genome of the choanoflagellate Monosiga brevicollis and the origin of metazoans.</title>
        <authorList>
            <consortium name="JGI Sequencing"/>
            <person name="King N."/>
            <person name="Westbrook M.J."/>
            <person name="Young S.L."/>
            <person name="Kuo A."/>
            <person name="Abedin M."/>
            <person name="Chapman J."/>
            <person name="Fairclough S."/>
            <person name="Hellsten U."/>
            <person name="Isogai Y."/>
            <person name="Letunic I."/>
            <person name="Marr M."/>
            <person name="Pincus D."/>
            <person name="Putnam N."/>
            <person name="Rokas A."/>
            <person name="Wright K.J."/>
            <person name="Zuzow R."/>
            <person name="Dirks W."/>
            <person name="Good M."/>
            <person name="Goodstein D."/>
            <person name="Lemons D."/>
            <person name="Li W."/>
            <person name="Lyons J.B."/>
            <person name="Morris A."/>
            <person name="Nichols S."/>
            <person name="Richter D.J."/>
            <person name="Salamov A."/>
            <person name="Bork P."/>
            <person name="Lim W.A."/>
            <person name="Manning G."/>
            <person name="Miller W.T."/>
            <person name="McGinnis W."/>
            <person name="Shapiro H."/>
            <person name="Tjian R."/>
            <person name="Grigoriev I.V."/>
            <person name="Rokhsar D."/>
        </authorList>
    </citation>
    <scope>NUCLEOTIDE SEQUENCE [LARGE SCALE GENOMIC DNA]</scope>
    <source>
        <strain evidence="6">MX1 / ATCC 50154</strain>
    </source>
</reference>
<dbReference type="eggNOG" id="KOG0185">
    <property type="taxonomic scope" value="Eukaryota"/>
</dbReference>
<dbReference type="PROSITE" id="PS00854">
    <property type="entry name" value="PROTEASOME_BETA_1"/>
    <property type="match status" value="1"/>
</dbReference>
<evidence type="ECO:0000256" key="4">
    <source>
        <dbReference type="PIRNR" id="PIRNR001213"/>
    </source>
</evidence>
<dbReference type="FunCoup" id="A9VA31">
    <property type="interactions" value="1472"/>
</dbReference>
<comment type="subcellular location">
    <subcellularLocation>
        <location evidence="4">Cytoplasm</location>
    </subcellularLocation>
    <subcellularLocation>
        <location evidence="4">Nucleus</location>
    </subcellularLocation>
</comment>
<dbReference type="FunFam" id="3.60.20.10:FF:000014">
    <property type="entry name" value="Proteasome subunit beta type-7"/>
    <property type="match status" value="1"/>
</dbReference>
<evidence type="ECO:0000256" key="2">
    <source>
        <dbReference type="ARBA" id="ARBA00022942"/>
    </source>
</evidence>
<dbReference type="CDD" id="cd03760">
    <property type="entry name" value="proteasome_beta_type_4"/>
    <property type="match status" value="1"/>
</dbReference>
<dbReference type="PIRSF" id="PIRSF001213">
    <property type="entry name" value="Psome_endopept_beta"/>
    <property type="match status" value="1"/>
</dbReference>
<dbReference type="GO" id="GO:0019774">
    <property type="term" value="C:proteasome core complex, beta-subunit complex"/>
    <property type="evidence" value="ECO:0000318"/>
    <property type="project" value="GO_Central"/>
</dbReference>
<dbReference type="GO" id="GO:0005634">
    <property type="term" value="C:nucleus"/>
    <property type="evidence" value="ECO:0000318"/>
    <property type="project" value="GO_Central"/>
</dbReference>
<dbReference type="PANTHER" id="PTHR32194">
    <property type="entry name" value="METALLOPROTEASE TLDD"/>
    <property type="match status" value="1"/>
</dbReference>
<evidence type="ECO:0000256" key="1">
    <source>
        <dbReference type="ARBA" id="ARBA00022490"/>
    </source>
</evidence>
<accession>A9VA31</accession>
<dbReference type="OMA" id="INEQIVM"/>
<dbReference type="GeneID" id="5894844"/>
<proteinExistence type="inferred from homology"/>
<dbReference type="PROSITE" id="PS51476">
    <property type="entry name" value="PROTEASOME_BETA_2"/>
    <property type="match status" value="1"/>
</dbReference>
<evidence type="ECO:0000313" key="6">
    <source>
        <dbReference type="Proteomes" id="UP000001357"/>
    </source>
</evidence>
<dbReference type="PANTHER" id="PTHR32194:SF6">
    <property type="entry name" value="PROTEASOME SUBUNIT BETA"/>
    <property type="match status" value="1"/>
</dbReference>
<keyword evidence="1 4" id="KW-0963">Cytoplasm</keyword>
<evidence type="ECO:0000313" key="5">
    <source>
        <dbReference type="EMBL" id="EDQ85595.1"/>
    </source>
</evidence>
<keyword evidence="3 4" id="KW-0539">Nucleus</keyword>
<sequence length="224" mass="24630">MAAPSRNPIVTGTSVLAIKFDGGVVIAADTLGSYGSLARFRDIRRLVSVGNQTVVGASGDVADFHSMKDTLDELEVENREYDDEHTIKPKAIFSFLTRVLYNRRSRMNPLWNSFVVAGVQDGEPFLGTTDKVGVAFTEDTIATGYGAYIALPLLRNALESNDGPLTRDQAVAEIEKCCKVLFYRDARSLNRYEVAVITAAGVEMFEPKAMETDWSIATMVRGYE</sequence>
<organism evidence="5 6">
    <name type="scientific">Monosiga brevicollis</name>
    <name type="common">Choanoflagellate</name>
    <dbReference type="NCBI Taxonomy" id="81824"/>
    <lineage>
        <taxon>Eukaryota</taxon>
        <taxon>Choanoflagellata</taxon>
        <taxon>Craspedida</taxon>
        <taxon>Salpingoecidae</taxon>
        <taxon>Monosiga</taxon>
    </lineage>
</organism>
<dbReference type="Proteomes" id="UP000001357">
    <property type="component" value="Unassembled WGS sequence"/>
</dbReference>
<protein>
    <recommendedName>
        <fullName evidence="4">Proteasome subunit beta</fullName>
    </recommendedName>
</protein>
<dbReference type="AlphaFoldDB" id="A9VA31"/>
<dbReference type="Gene3D" id="3.60.20.10">
    <property type="entry name" value="Glutamine Phosphoribosylpyrophosphate, subunit 1, domain 1"/>
    <property type="match status" value="1"/>
</dbReference>
<dbReference type="GO" id="GO:0043161">
    <property type="term" value="P:proteasome-mediated ubiquitin-dependent protein catabolic process"/>
    <property type="evidence" value="ECO:0000318"/>
    <property type="project" value="GO_Central"/>
</dbReference>
<gene>
    <name evidence="5" type="ORF">MONBRDRAFT_11719</name>
</gene>
<comment type="function">
    <text evidence="4">Non-catalytic component of the proteasome.</text>
</comment>
<dbReference type="InterPro" id="IPR001353">
    <property type="entry name" value="Proteasome_sua/b"/>
</dbReference>
<dbReference type="EMBL" id="CH991572">
    <property type="protein sequence ID" value="EDQ85595.1"/>
    <property type="molecule type" value="Genomic_DNA"/>
</dbReference>